<evidence type="ECO:0000256" key="4">
    <source>
        <dbReference type="ARBA" id="ARBA00022989"/>
    </source>
</evidence>
<proteinExistence type="inferred from homology"/>
<evidence type="ECO:0000256" key="7">
    <source>
        <dbReference type="SAM" id="Phobius"/>
    </source>
</evidence>
<accession>A0ABV4H2F6</accession>
<feature type="transmembrane region" description="Helical" evidence="7">
    <location>
        <begin position="376"/>
        <end position="398"/>
    </location>
</feature>
<dbReference type="Pfam" id="PF02687">
    <property type="entry name" value="FtsX"/>
    <property type="match status" value="1"/>
</dbReference>
<organism evidence="10 11">
    <name type="scientific">Kineococcus halophytocola</name>
    <dbReference type="NCBI Taxonomy" id="3234027"/>
    <lineage>
        <taxon>Bacteria</taxon>
        <taxon>Bacillati</taxon>
        <taxon>Actinomycetota</taxon>
        <taxon>Actinomycetes</taxon>
        <taxon>Kineosporiales</taxon>
        <taxon>Kineosporiaceae</taxon>
        <taxon>Kineococcus</taxon>
    </lineage>
</organism>
<evidence type="ECO:0000259" key="9">
    <source>
        <dbReference type="Pfam" id="PF12704"/>
    </source>
</evidence>
<keyword evidence="3 7" id="KW-0812">Transmembrane</keyword>
<evidence type="ECO:0000259" key="8">
    <source>
        <dbReference type="Pfam" id="PF02687"/>
    </source>
</evidence>
<dbReference type="InterPro" id="IPR003838">
    <property type="entry name" value="ABC3_permease_C"/>
</dbReference>
<dbReference type="EMBL" id="JBGFTU010000007">
    <property type="protein sequence ID" value="MEZ0164601.1"/>
    <property type="molecule type" value="Genomic_DNA"/>
</dbReference>
<keyword evidence="4 7" id="KW-1133">Transmembrane helix</keyword>
<keyword evidence="2" id="KW-1003">Cell membrane</keyword>
<feature type="domain" description="MacB-like periplasmic core" evidence="9">
    <location>
        <begin position="30"/>
        <end position="250"/>
    </location>
</feature>
<dbReference type="Proteomes" id="UP001565927">
    <property type="component" value="Unassembled WGS sequence"/>
</dbReference>
<evidence type="ECO:0000256" key="1">
    <source>
        <dbReference type="ARBA" id="ARBA00004651"/>
    </source>
</evidence>
<protein>
    <submittedName>
        <fullName evidence="10">ABC transporter permease</fullName>
    </submittedName>
</protein>
<evidence type="ECO:0000256" key="3">
    <source>
        <dbReference type="ARBA" id="ARBA00022692"/>
    </source>
</evidence>
<feature type="transmembrane region" description="Helical" evidence="7">
    <location>
        <begin position="328"/>
        <end position="356"/>
    </location>
</feature>
<name>A0ABV4H2F6_9ACTN</name>
<dbReference type="PANTHER" id="PTHR30572">
    <property type="entry name" value="MEMBRANE COMPONENT OF TRANSPORTER-RELATED"/>
    <property type="match status" value="1"/>
</dbReference>
<dbReference type="Pfam" id="PF12704">
    <property type="entry name" value="MacB_PCD"/>
    <property type="match status" value="1"/>
</dbReference>
<reference evidence="10 11" key="1">
    <citation type="submission" date="2024-07" db="EMBL/GenBank/DDBJ databases">
        <authorList>
            <person name="Thanompreechachai J."/>
            <person name="Duangmal K."/>
        </authorList>
    </citation>
    <scope>NUCLEOTIDE SEQUENCE [LARGE SCALE GENOMIC DNA]</scope>
    <source>
        <strain evidence="10 11">LSe6-4</strain>
    </source>
</reference>
<dbReference type="InterPro" id="IPR025857">
    <property type="entry name" value="MacB_PCD"/>
</dbReference>
<dbReference type="RefSeq" id="WP_370440849.1">
    <property type="nucleotide sequence ID" value="NZ_JBGFTU010000007.1"/>
</dbReference>
<comment type="subcellular location">
    <subcellularLocation>
        <location evidence="1">Cell membrane</location>
        <topology evidence="1">Multi-pass membrane protein</topology>
    </subcellularLocation>
</comment>
<gene>
    <name evidence="10" type="ORF">AB2L27_07470</name>
</gene>
<evidence type="ECO:0000256" key="6">
    <source>
        <dbReference type="ARBA" id="ARBA00038076"/>
    </source>
</evidence>
<feature type="domain" description="ABC3 transporter permease C-terminal" evidence="8">
    <location>
        <begin position="288"/>
        <end position="405"/>
    </location>
</feature>
<dbReference type="PANTHER" id="PTHR30572:SF4">
    <property type="entry name" value="ABC TRANSPORTER PERMEASE YTRF"/>
    <property type="match status" value="1"/>
</dbReference>
<comment type="caution">
    <text evidence="10">The sequence shown here is derived from an EMBL/GenBank/DDBJ whole genome shotgun (WGS) entry which is preliminary data.</text>
</comment>
<evidence type="ECO:0000313" key="10">
    <source>
        <dbReference type="EMBL" id="MEZ0164601.1"/>
    </source>
</evidence>
<comment type="similarity">
    <text evidence="6">Belongs to the ABC-4 integral membrane protein family.</text>
</comment>
<dbReference type="InterPro" id="IPR050250">
    <property type="entry name" value="Macrolide_Exporter_MacB"/>
</dbReference>
<keyword evidence="11" id="KW-1185">Reference proteome</keyword>
<evidence type="ECO:0000313" key="11">
    <source>
        <dbReference type="Proteomes" id="UP001565927"/>
    </source>
</evidence>
<evidence type="ECO:0000256" key="5">
    <source>
        <dbReference type="ARBA" id="ARBA00023136"/>
    </source>
</evidence>
<keyword evidence="5 7" id="KW-0472">Membrane</keyword>
<evidence type="ECO:0000256" key="2">
    <source>
        <dbReference type="ARBA" id="ARBA00022475"/>
    </source>
</evidence>
<feature type="transmembrane region" description="Helical" evidence="7">
    <location>
        <begin position="30"/>
        <end position="53"/>
    </location>
</feature>
<sequence>MTGAAGFLTGLVAAVTEAWSEIRVHRVRVVLSLVGVFLAVFAMTTITAAGNMARQMVGEGNERAAGRPATLNVNAYPNGPLSAETTRTAQAALREAATRHETAWWGLTSQGGGQLTARFPAGTQLVQATSVDPSFGTMHRVITDRGRWFTGADTQAFSPRLVVNQAFADQLGGFDPARPPTVVLGGDTPVTATVVGISAGASYDPQVPGAYVLNADVTRWNLTGDPANTSPPTLELWVPDADAEALVAALQTEVQASLPGYSVSVWRQDAGDELGIIDTVLAYGVRGVGVFALLLGGIGVLNVGLVTVRQRIREIGVRRSFGATGARVFFAVLLESVAATFVAGFAAVVLSVVLVSNVPLEAVLPAGVTLQDVPPFPVSAAVEGLLAATAVGALAGLVPATMAVRAKVIDAIRY</sequence>